<reference evidence="2 3" key="1">
    <citation type="submission" date="2018-05" db="EMBL/GenBank/DDBJ databases">
        <title>Genome Sequence of an Efficient Indole-Degrading Bacterium, Alcaligenes sp.YBY.</title>
        <authorList>
            <person name="Yang B."/>
        </authorList>
    </citation>
    <scope>NUCLEOTIDE SEQUENCE [LARGE SCALE GENOMIC DNA]</scope>
    <source>
        <strain evidence="2 3">YBY</strain>
    </source>
</reference>
<protein>
    <submittedName>
        <fullName evidence="2">RNA 2',3'-cyclic phosphodiesterase</fullName>
    </submittedName>
</protein>
<dbReference type="NCBIfam" id="TIGR02258">
    <property type="entry name" value="2_5_ligase"/>
    <property type="match status" value="1"/>
</dbReference>
<name>A0A2U2BFM8_ALCFA</name>
<dbReference type="GO" id="GO:0008664">
    <property type="term" value="F:RNA 2',3'-cyclic 3'-phosphodiesterase activity"/>
    <property type="evidence" value="ECO:0007669"/>
    <property type="project" value="InterPro"/>
</dbReference>
<dbReference type="InterPro" id="IPR004175">
    <property type="entry name" value="RNA_CPDase"/>
</dbReference>
<comment type="caution">
    <text evidence="2">The sequence shown here is derived from an EMBL/GenBank/DDBJ whole genome shotgun (WGS) entry which is preliminary data.</text>
</comment>
<evidence type="ECO:0000313" key="3">
    <source>
        <dbReference type="Proteomes" id="UP000245216"/>
    </source>
</evidence>
<gene>
    <name evidence="2" type="primary">thpR</name>
    <name evidence="2" type="ORF">DF183_18840</name>
</gene>
<evidence type="ECO:0000256" key="1">
    <source>
        <dbReference type="ARBA" id="ARBA00022801"/>
    </source>
</evidence>
<dbReference type="GO" id="GO:0004113">
    <property type="term" value="F:2',3'-cyclic-nucleotide 3'-phosphodiesterase activity"/>
    <property type="evidence" value="ECO:0007669"/>
    <property type="project" value="InterPro"/>
</dbReference>
<reference evidence="2 3" key="2">
    <citation type="submission" date="2018-05" db="EMBL/GenBank/DDBJ databases">
        <authorList>
            <person name="Lanie J.A."/>
            <person name="Ng W.-L."/>
            <person name="Kazmierczak K.M."/>
            <person name="Andrzejewski T.M."/>
            <person name="Davidsen T.M."/>
            <person name="Wayne K.J."/>
            <person name="Tettelin H."/>
            <person name="Glass J.I."/>
            <person name="Rusch D."/>
            <person name="Podicherti R."/>
            <person name="Tsui H.-C.T."/>
            <person name="Winkler M.E."/>
        </authorList>
    </citation>
    <scope>NUCLEOTIDE SEQUENCE [LARGE SCALE GENOMIC DNA]</scope>
    <source>
        <strain evidence="2 3">YBY</strain>
    </source>
</reference>
<dbReference type="AlphaFoldDB" id="A0A2U2BFM8"/>
<organism evidence="2 3">
    <name type="scientific">Alcaligenes faecalis</name>
    <dbReference type="NCBI Taxonomy" id="511"/>
    <lineage>
        <taxon>Bacteria</taxon>
        <taxon>Pseudomonadati</taxon>
        <taxon>Pseudomonadota</taxon>
        <taxon>Betaproteobacteria</taxon>
        <taxon>Burkholderiales</taxon>
        <taxon>Alcaligenaceae</taxon>
        <taxon>Alcaligenes</taxon>
    </lineage>
</organism>
<dbReference type="Proteomes" id="UP000245216">
    <property type="component" value="Unassembled WGS sequence"/>
</dbReference>
<dbReference type="Gene3D" id="3.90.1140.10">
    <property type="entry name" value="Cyclic phosphodiesterase"/>
    <property type="match status" value="1"/>
</dbReference>
<dbReference type="PANTHER" id="PTHR35561:SF1">
    <property type="entry name" value="RNA 2',3'-CYCLIC PHOSPHODIESTERASE"/>
    <property type="match status" value="1"/>
</dbReference>
<dbReference type="EMBL" id="QEXO01000005">
    <property type="protein sequence ID" value="PWE12820.1"/>
    <property type="molecule type" value="Genomic_DNA"/>
</dbReference>
<dbReference type="STRING" id="511.UZ73_09780"/>
<evidence type="ECO:0000313" key="2">
    <source>
        <dbReference type="EMBL" id="PWE12820.1"/>
    </source>
</evidence>
<proteinExistence type="predicted"/>
<keyword evidence="1" id="KW-0378">Hydrolase</keyword>
<accession>A0A2U2BFM8</accession>
<dbReference type="SUPFAM" id="SSF55144">
    <property type="entry name" value="LigT-like"/>
    <property type="match status" value="1"/>
</dbReference>
<dbReference type="InterPro" id="IPR009097">
    <property type="entry name" value="Cyclic_Pdiesterase"/>
</dbReference>
<sequence length="205" mass="23080">MFEGVLMTIPLPILDLQQSGAEHSFRAFIGWWPDAQTRAWLAEQAQHAQAMYGGRMMQPDHFHLTLAFLDGSRVSDLRTLATQMAQWAVPPITLDLTIRDVFEKPQVVWAGPDESQTQALAALQQWHDEIWAKLTALGWTQPPRRFRPHVSLLRHARITADQPHCHPLPGQPFVGDGVGLIVSVPSEQRSQYHLAAMMKPERTGA</sequence>
<dbReference type="PANTHER" id="PTHR35561">
    <property type="entry name" value="RNA 2',3'-CYCLIC PHOSPHODIESTERASE"/>
    <property type="match status" value="1"/>
</dbReference>
<dbReference type="Pfam" id="PF13563">
    <property type="entry name" value="2_5_RNA_ligase2"/>
    <property type="match status" value="1"/>
</dbReference>